<gene>
    <name evidence="1" type="ORF">NDK43_22480</name>
</gene>
<reference evidence="1 2" key="1">
    <citation type="submission" date="2022-06" db="EMBL/GenBank/DDBJ databases">
        <authorList>
            <person name="Jeon C.O."/>
        </authorList>
    </citation>
    <scope>NUCLEOTIDE SEQUENCE [LARGE SCALE GENOMIC DNA]</scope>
    <source>
        <strain evidence="1 2">KCTC 13943</strain>
    </source>
</reference>
<keyword evidence="2" id="KW-1185">Reference proteome</keyword>
<name>A0ABT0WE53_9BACI</name>
<sequence>MLKYLVPPFIVLFLFGFSFDLSDKTLLAENKEADFKLYSKLNSEGDMYEGFYIEYKGRQCFFDYKNVTNPSFYPEVVYDDISGDGKKDLVVINTLGHGTGISAKEVRVFHEVFFDGEDFLREKLVESPIIAVHKSKTYQRLIKQGPVYVGDDQIYFQVVDHKLTAHVGARKNQYNIGDFTVTYQFKNDIYQLKSIHYRPSK</sequence>
<evidence type="ECO:0008006" key="3">
    <source>
        <dbReference type="Google" id="ProtNLM"/>
    </source>
</evidence>
<comment type="caution">
    <text evidence="1">The sequence shown here is derived from an EMBL/GenBank/DDBJ whole genome shotgun (WGS) entry which is preliminary data.</text>
</comment>
<proteinExistence type="predicted"/>
<dbReference type="EMBL" id="JAMQCR010000002">
    <property type="protein sequence ID" value="MCM2534601.1"/>
    <property type="molecule type" value="Genomic_DNA"/>
</dbReference>
<evidence type="ECO:0000313" key="1">
    <source>
        <dbReference type="EMBL" id="MCM2534601.1"/>
    </source>
</evidence>
<evidence type="ECO:0000313" key="2">
    <source>
        <dbReference type="Proteomes" id="UP001523262"/>
    </source>
</evidence>
<organism evidence="1 2">
    <name type="scientific">Neobacillus pocheonensis</name>
    <dbReference type="NCBI Taxonomy" id="363869"/>
    <lineage>
        <taxon>Bacteria</taxon>
        <taxon>Bacillati</taxon>
        <taxon>Bacillota</taxon>
        <taxon>Bacilli</taxon>
        <taxon>Bacillales</taxon>
        <taxon>Bacillaceae</taxon>
        <taxon>Neobacillus</taxon>
    </lineage>
</organism>
<protein>
    <recommendedName>
        <fullName evidence="3">VCBS repeat-containing protein</fullName>
    </recommendedName>
</protein>
<accession>A0ABT0WE53</accession>
<dbReference type="Proteomes" id="UP001523262">
    <property type="component" value="Unassembled WGS sequence"/>
</dbReference>